<evidence type="ECO:0000259" key="2">
    <source>
        <dbReference type="PROSITE" id="PS51708"/>
    </source>
</evidence>
<dbReference type="PROSITE" id="PS51708">
    <property type="entry name" value="CHAD"/>
    <property type="match status" value="1"/>
</dbReference>
<dbReference type="InterPro" id="IPR013078">
    <property type="entry name" value="His_Pase_superF_clade-1"/>
</dbReference>
<keyword evidence="4" id="KW-1185">Reference proteome</keyword>
<name>N6VX48_9GAMM</name>
<dbReference type="InterPro" id="IPR038186">
    <property type="entry name" value="CHAD_dom_sf"/>
</dbReference>
<dbReference type="HOGENOM" id="CLU_599599_0_0_6"/>
<evidence type="ECO:0000256" key="1">
    <source>
        <dbReference type="SAM" id="MobiDB-lite"/>
    </source>
</evidence>
<dbReference type="PANTHER" id="PTHR39339">
    <property type="entry name" value="SLR1444 PROTEIN"/>
    <property type="match status" value="1"/>
</dbReference>
<dbReference type="AlphaFoldDB" id="N6VX48"/>
<dbReference type="eggNOG" id="COG2062">
    <property type="taxonomic scope" value="Bacteria"/>
</dbReference>
<dbReference type="RefSeq" id="WP_004579112.1">
    <property type="nucleotide sequence ID" value="NZ_AP028878.1"/>
</dbReference>
<dbReference type="Gene3D" id="3.40.50.1240">
    <property type="entry name" value="Phosphoglycerate mutase-like"/>
    <property type="match status" value="1"/>
</dbReference>
<reference evidence="3 4" key="1">
    <citation type="journal article" date="2013" name="Genome Announc.">
        <title>Genome Sequence of the Polycyclic Aromatic Hydrocarbon-Degrading Bacterium Strain Marinobacter nanhaiticus D15-8WT.</title>
        <authorList>
            <person name="Cui Z."/>
            <person name="Gao W."/>
            <person name="Li Q."/>
            <person name="Xu G."/>
            <person name="Zheng L."/>
        </authorList>
    </citation>
    <scope>NUCLEOTIDE SEQUENCE [LARGE SCALE GENOMIC DNA]</scope>
    <source>
        <strain evidence="3 4">D15-8W</strain>
    </source>
</reference>
<protein>
    <submittedName>
        <fullName evidence="3">CHAD domain-containing protein</fullName>
    </submittedName>
</protein>
<dbReference type="STRING" id="626887.J057_05671"/>
<accession>N6VX48</accession>
<gene>
    <name evidence="3" type="ORF">J057_05671</name>
</gene>
<dbReference type="Proteomes" id="UP000013165">
    <property type="component" value="Unassembled WGS sequence"/>
</dbReference>
<dbReference type="PANTHER" id="PTHR39339:SF1">
    <property type="entry name" value="CHAD DOMAIN-CONTAINING PROTEIN"/>
    <property type="match status" value="1"/>
</dbReference>
<dbReference type="EMBL" id="APLQ01000011">
    <property type="protein sequence ID" value="ENO14815.1"/>
    <property type="molecule type" value="Genomic_DNA"/>
</dbReference>
<feature type="domain" description="CHAD" evidence="2">
    <location>
        <begin position="181"/>
        <end position="462"/>
    </location>
</feature>
<dbReference type="InterPro" id="IPR007899">
    <property type="entry name" value="CHAD_dom"/>
</dbReference>
<feature type="region of interest" description="Disordered" evidence="1">
    <location>
        <begin position="451"/>
        <end position="470"/>
    </location>
</feature>
<dbReference type="CDD" id="cd07067">
    <property type="entry name" value="HP_PGM_like"/>
    <property type="match status" value="1"/>
</dbReference>
<dbReference type="Gene3D" id="1.40.20.10">
    <property type="entry name" value="CHAD domain"/>
    <property type="match status" value="1"/>
</dbReference>
<evidence type="ECO:0000313" key="3">
    <source>
        <dbReference type="EMBL" id="ENO14815.1"/>
    </source>
</evidence>
<sequence>MKHLFLIRHGKSSWSDPALEDWERPLNKRGKRQIEIMAGPLARQGAFNGQIYSSNAMRARKTIEGMVAILGDDTLPSRVRFKSKLYTFDGDVLRKWLTKRDEDIVTIVGHNPALLELANDLLRKPISELPTGSCVHLMLPIQHWCELEDDTAALGSWLLPRWIDYKLFQKKQPPDPGKKEAKHPLQALSLSLPHIMERLKHLEPGAKLGFDIEFLHQYRIAIRRARAVLETVFQITGDKTLKKPVKRFKRHAQATSQLRDLDVFMETLAHWEEDAEFRDALRSSGAPEAFAEQRNEAQKAFAEHVETRQYMDDMDFLQAFVHAGELEDILQQLNKYRIREALDARIADHNARLVALSDLSSDQDFHRLRKNLKRIRYLADLDRALPSDFRKDLKKRQKLLGEFQDRHVQEDFMMKYQADADPEGILTPLIQRLTGQKQAARQRILTLDPIDTPAPVARAAAKKQDEPEEG</sequence>
<dbReference type="Pfam" id="PF05235">
    <property type="entry name" value="CHAD"/>
    <property type="match status" value="1"/>
</dbReference>
<evidence type="ECO:0000313" key="4">
    <source>
        <dbReference type="Proteomes" id="UP000013165"/>
    </source>
</evidence>
<organism evidence="3 4">
    <name type="scientific">Marinobacter nanhaiticus D15-8W</name>
    <dbReference type="NCBI Taxonomy" id="626887"/>
    <lineage>
        <taxon>Bacteria</taxon>
        <taxon>Pseudomonadati</taxon>
        <taxon>Pseudomonadota</taxon>
        <taxon>Gammaproteobacteria</taxon>
        <taxon>Pseudomonadales</taxon>
        <taxon>Marinobacteraceae</taxon>
        <taxon>Marinobacter</taxon>
    </lineage>
</organism>
<dbReference type="Pfam" id="PF00300">
    <property type="entry name" value="His_Phos_1"/>
    <property type="match status" value="1"/>
</dbReference>
<dbReference type="OrthoDB" id="9810154at2"/>
<dbReference type="SMART" id="SM00855">
    <property type="entry name" value="PGAM"/>
    <property type="match status" value="1"/>
</dbReference>
<dbReference type="InterPro" id="IPR029033">
    <property type="entry name" value="His_PPase_superfam"/>
</dbReference>
<comment type="caution">
    <text evidence="3">The sequence shown here is derived from an EMBL/GenBank/DDBJ whole genome shotgun (WGS) entry which is preliminary data.</text>
</comment>
<proteinExistence type="predicted"/>
<dbReference type="eggNOG" id="COG5607">
    <property type="taxonomic scope" value="Bacteria"/>
</dbReference>
<dbReference type="SMART" id="SM00880">
    <property type="entry name" value="CHAD"/>
    <property type="match status" value="1"/>
</dbReference>
<dbReference type="SUPFAM" id="SSF53254">
    <property type="entry name" value="Phosphoglycerate mutase-like"/>
    <property type="match status" value="1"/>
</dbReference>
<dbReference type="PATRIC" id="fig|626887.3.peg.1127"/>